<dbReference type="Pfam" id="PF22569">
    <property type="entry name" value="DCD_C"/>
    <property type="match status" value="1"/>
</dbReference>
<dbReference type="CDD" id="cd07557">
    <property type="entry name" value="trimeric_dUTPase"/>
    <property type="match status" value="1"/>
</dbReference>
<evidence type="ECO:0000256" key="1">
    <source>
        <dbReference type="ARBA" id="ARBA00022801"/>
    </source>
</evidence>
<dbReference type="Gene3D" id="2.70.40.10">
    <property type="match status" value="2"/>
</dbReference>
<dbReference type="GO" id="GO:0008829">
    <property type="term" value="F:dCTP deaminase activity"/>
    <property type="evidence" value="ECO:0007669"/>
    <property type="project" value="UniProtKB-EC"/>
</dbReference>
<organism evidence="5 6">
    <name type="scientific">Xanthobacter aminoxidans</name>
    <dbReference type="NCBI Taxonomy" id="186280"/>
    <lineage>
        <taxon>Bacteria</taxon>
        <taxon>Pseudomonadati</taxon>
        <taxon>Pseudomonadota</taxon>
        <taxon>Alphaproteobacteria</taxon>
        <taxon>Hyphomicrobiales</taxon>
        <taxon>Xanthobacteraceae</taxon>
        <taxon>Xanthobacter</taxon>
    </lineage>
</organism>
<name>A0ABW6ZJU3_9HYPH</name>
<keyword evidence="6" id="KW-1185">Reference proteome</keyword>
<reference evidence="5 6" key="1">
    <citation type="submission" date="2024-02" db="EMBL/GenBank/DDBJ databases">
        <title>Expansion and revision of Xanthobacter and proposal of Roseixanthobacter gen. nov.</title>
        <authorList>
            <person name="Soltysiak M.P.M."/>
            <person name="Jalihal A."/>
            <person name="Ory A."/>
            <person name="Chrisophersen C."/>
            <person name="Lee A.D."/>
            <person name="Boulton J."/>
            <person name="Springer M."/>
        </authorList>
    </citation>
    <scope>NUCLEOTIDE SEQUENCE [LARGE SCALE GENOMIC DNA]</scope>
    <source>
        <strain evidence="5 6">CB5</strain>
    </source>
</reference>
<feature type="domain" description="2'-deoxycytidine 5'-triphosphate deaminase N-terminal" evidence="3">
    <location>
        <begin position="11"/>
        <end position="172"/>
    </location>
</feature>
<dbReference type="EC" id="3.5.4.13" evidence="5"/>
<evidence type="ECO:0000313" key="6">
    <source>
        <dbReference type="Proteomes" id="UP001604043"/>
    </source>
</evidence>
<evidence type="ECO:0000259" key="4">
    <source>
        <dbReference type="Pfam" id="PF22569"/>
    </source>
</evidence>
<sequence>MTMRATEHLKPGILPAEAIGALKASGAIACRKALDDDQIQPASLDLRLGRTAWRVRASFLPGAGVSVKERLGDLALHDFDLTKGAVLETGCVYLVELFERLKLPADLAAAANPKSSTGRLDVFVRVITDGARAFDTIPAGYNGPLYLEISPRTFPILVRTGSRLSQVRFRRGVSRLSDLELLNLQTAECLVDATSPDVAAGGIALGVDLAGDALGGLMGFRAKKHTGVIDVDQAGVLDVADFWEPIHVRPDRPASLVLDPDAFYILASREAVHVPPDYAAEMVPFDPLVGEFRVHYAGFFDPGFGNPAAGGRGARAVLEVRSREVPFILEHGQTVGRLVYERMAARPHTLYGADMRSHYQGQGLKLSKHFKPVAL</sequence>
<dbReference type="InterPro" id="IPR033704">
    <property type="entry name" value="dUTPase_trimeric"/>
</dbReference>
<gene>
    <name evidence="5" type="ORF">V5F30_13415</name>
</gene>
<dbReference type="Pfam" id="PF06559">
    <property type="entry name" value="DCD_N"/>
    <property type="match status" value="1"/>
</dbReference>
<dbReference type="PANTHER" id="PTHR42680">
    <property type="entry name" value="DCTP DEAMINASE"/>
    <property type="match status" value="1"/>
</dbReference>
<dbReference type="InterPro" id="IPR036157">
    <property type="entry name" value="dUTPase-like_sf"/>
</dbReference>
<accession>A0ABW6ZJU3</accession>
<evidence type="ECO:0000259" key="3">
    <source>
        <dbReference type="Pfam" id="PF06559"/>
    </source>
</evidence>
<keyword evidence="1 5" id="KW-0378">Hydrolase</keyword>
<dbReference type="NCBIfam" id="NF005734">
    <property type="entry name" value="PRK07559.1"/>
    <property type="match status" value="1"/>
</dbReference>
<dbReference type="EMBL" id="JBAFUR010000003">
    <property type="protein sequence ID" value="MFG1253200.1"/>
    <property type="molecule type" value="Genomic_DNA"/>
</dbReference>
<dbReference type="Proteomes" id="UP001604043">
    <property type="component" value="Unassembled WGS sequence"/>
</dbReference>
<dbReference type="PANTHER" id="PTHR42680:SF3">
    <property type="entry name" value="DCTP DEAMINASE"/>
    <property type="match status" value="1"/>
</dbReference>
<proteinExistence type="predicted"/>
<protein>
    <submittedName>
        <fullName evidence="5">2'-deoxycytidine 5'-triphosphate deaminase</fullName>
        <ecNumber evidence="5">3.5.4.13</ecNumber>
    </submittedName>
</protein>
<evidence type="ECO:0000313" key="5">
    <source>
        <dbReference type="EMBL" id="MFG1253200.1"/>
    </source>
</evidence>
<evidence type="ECO:0000256" key="2">
    <source>
        <dbReference type="ARBA" id="ARBA00023080"/>
    </source>
</evidence>
<feature type="domain" description="2'-deoxycytidine 5'-triphosphate deaminase C-terminal" evidence="4">
    <location>
        <begin position="178"/>
        <end position="370"/>
    </location>
</feature>
<comment type="caution">
    <text evidence="5">The sequence shown here is derived from an EMBL/GenBank/DDBJ whole genome shotgun (WGS) entry which is preliminary data.</text>
</comment>
<dbReference type="RefSeq" id="WP_029557091.1">
    <property type="nucleotide sequence ID" value="NZ_JAMJXC010000014.1"/>
</dbReference>
<dbReference type="SUPFAM" id="SSF51283">
    <property type="entry name" value="dUTPase-like"/>
    <property type="match status" value="2"/>
</dbReference>
<dbReference type="InterPro" id="IPR053811">
    <property type="entry name" value="DCD_C"/>
</dbReference>
<keyword evidence="2" id="KW-0546">Nucleotide metabolism</keyword>
<dbReference type="InterPro" id="IPR010550">
    <property type="entry name" value="DCD_N"/>
</dbReference>